<dbReference type="EMBL" id="CP060780">
    <property type="protein sequence ID" value="QNP43994.1"/>
    <property type="molecule type" value="Genomic_DNA"/>
</dbReference>
<feature type="transmembrane region" description="Helical" evidence="1">
    <location>
        <begin position="93"/>
        <end position="110"/>
    </location>
</feature>
<organism evidence="2 3">
    <name type="scientific">Sphingomonas daechungensis</name>
    <dbReference type="NCBI Taxonomy" id="1176646"/>
    <lineage>
        <taxon>Bacteria</taxon>
        <taxon>Pseudomonadati</taxon>
        <taxon>Pseudomonadota</taxon>
        <taxon>Alphaproteobacteria</taxon>
        <taxon>Sphingomonadales</taxon>
        <taxon>Sphingomonadaceae</taxon>
        <taxon>Sphingomonas</taxon>
    </lineage>
</organism>
<sequence>MAVSDAFGEYYHSAGLSDWSRPGPYILIVVFLALAFAGAGLFLFRLRTLHRSVLWAAASIAALVVLALSHSLALYYPNMILQTQVGPATVSRIIEAILLATLAWSAWWFIRDAKARGAVAQEA</sequence>
<keyword evidence="1" id="KW-1133">Transmembrane helix</keyword>
<feature type="transmembrane region" description="Helical" evidence="1">
    <location>
        <begin position="53"/>
        <end position="73"/>
    </location>
</feature>
<evidence type="ECO:0000313" key="2">
    <source>
        <dbReference type="EMBL" id="QNP43994.1"/>
    </source>
</evidence>
<evidence type="ECO:0000256" key="1">
    <source>
        <dbReference type="SAM" id="Phobius"/>
    </source>
</evidence>
<protein>
    <submittedName>
        <fullName evidence="2">Uncharacterized protein</fullName>
    </submittedName>
</protein>
<evidence type="ECO:0000313" key="3">
    <source>
        <dbReference type="Proteomes" id="UP000516134"/>
    </source>
</evidence>
<keyword evidence="1" id="KW-0472">Membrane</keyword>
<dbReference type="RefSeq" id="WP_187715417.1">
    <property type="nucleotide sequence ID" value="NZ_CP060780.1"/>
</dbReference>
<dbReference type="Proteomes" id="UP000516134">
    <property type="component" value="Chromosome"/>
</dbReference>
<keyword evidence="3" id="KW-1185">Reference proteome</keyword>
<keyword evidence="1" id="KW-0812">Transmembrane</keyword>
<gene>
    <name evidence="2" type="ORF">H9L15_05195</name>
</gene>
<feature type="transmembrane region" description="Helical" evidence="1">
    <location>
        <begin position="25"/>
        <end position="46"/>
    </location>
</feature>
<reference evidence="2 3" key="1">
    <citation type="submission" date="2020-08" db="EMBL/GenBank/DDBJ databases">
        <title>Genome sequence of Sphingomonas daechungensis KACC 18115T.</title>
        <authorList>
            <person name="Hyun D.-W."/>
            <person name="Bae J.-W."/>
        </authorList>
    </citation>
    <scope>NUCLEOTIDE SEQUENCE [LARGE SCALE GENOMIC DNA]</scope>
    <source>
        <strain evidence="2 3">KACC 18115</strain>
    </source>
</reference>
<proteinExistence type="predicted"/>
<name>A0ABX6T3I0_9SPHN</name>
<accession>A0ABX6T3I0</accession>